<dbReference type="Proteomes" id="UP000314294">
    <property type="component" value="Unassembled WGS sequence"/>
</dbReference>
<reference evidence="1 2" key="1">
    <citation type="submission" date="2019-03" db="EMBL/GenBank/DDBJ databases">
        <title>First draft genome of Liparis tanakae, snailfish: a comprehensive survey of snailfish specific genes.</title>
        <authorList>
            <person name="Kim W."/>
            <person name="Song I."/>
            <person name="Jeong J.-H."/>
            <person name="Kim D."/>
            <person name="Kim S."/>
            <person name="Ryu S."/>
            <person name="Song J.Y."/>
            <person name="Lee S.K."/>
        </authorList>
    </citation>
    <scope>NUCLEOTIDE SEQUENCE [LARGE SCALE GENOMIC DNA]</scope>
    <source>
        <tissue evidence="1">Muscle</tissue>
    </source>
</reference>
<comment type="caution">
    <text evidence="1">The sequence shown here is derived from an EMBL/GenBank/DDBJ whole genome shotgun (WGS) entry which is preliminary data.</text>
</comment>
<dbReference type="AlphaFoldDB" id="A0A4Z2HHD1"/>
<accession>A0A4Z2HHD1</accession>
<dbReference type="EMBL" id="SRLO01000248">
    <property type="protein sequence ID" value="TNN64675.1"/>
    <property type="molecule type" value="Genomic_DNA"/>
</dbReference>
<sequence length="75" mass="8246">MRPYEAAGTPRWPRVEVRYQLSSLGARPMSSHTGQSTALLNRPIKRAFSSTTLATLQASVTSELNTVKTSITDRP</sequence>
<protein>
    <submittedName>
        <fullName evidence="1">Uncharacterized protein</fullName>
    </submittedName>
</protein>
<evidence type="ECO:0000313" key="2">
    <source>
        <dbReference type="Proteomes" id="UP000314294"/>
    </source>
</evidence>
<name>A0A4Z2HHD1_9TELE</name>
<gene>
    <name evidence="1" type="ORF">EYF80_025082</name>
</gene>
<proteinExistence type="predicted"/>
<evidence type="ECO:0000313" key="1">
    <source>
        <dbReference type="EMBL" id="TNN64675.1"/>
    </source>
</evidence>
<keyword evidence="2" id="KW-1185">Reference proteome</keyword>
<organism evidence="1 2">
    <name type="scientific">Liparis tanakae</name>
    <name type="common">Tanaka's snailfish</name>
    <dbReference type="NCBI Taxonomy" id="230148"/>
    <lineage>
        <taxon>Eukaryota</taxon>
        <taxon>Metazoa</taxon>
        <taxon>Chordata</taxon>
        <taxon>Craniata</taxon>
        <taxon>Vertebrata</taxon>
        <taxon>Euteleostomi</taxon>
        <taxon>Actinopterygii</taxon>
        <taxon>Neopterygii</taxon>
        <taxon>Teleostei</taxon>
        <taxon>Neoteleostei</taxon>
        <taxon>Acanthomorphata</taxon>
        <taxon>Eupercaria</taxon>
        <taxon>Perciformes</taxon>
        <taxon>Cottioidei</taxon>
        <taxon>Cottales</taxon>
        <taxon>Liparidae</taxon>
        <taxon>Liparis</taxon>
    </lineage>
</organism>